<evidence type="ECO:0000313" key="2">
    <source>
        <dbReference type="Proteomes" id="UP000249375"/>
    </source>
</evidence>
<evidence type="ECO:0008006" key="3">
    <source>
        <dbReference type="Google" id="ProtNLM"/>
    </source>
</evidence>
<accession>A0A5P8E616</accession>
<organism evidence="1 2">
    <name type="scientific">Pseudoprevotella muciniphila</name>
    <dbReference type="NCBI Taxonomy" id="2133944"/>
    <lineage>
        <taxon>Bacteria</taxon>
        <taxon>Pseudomonadati</taxon>
        <taxon>Bacteroidota</taxon>
        <taxon>Bacteroidia</taxon>
        <taxon>Bacteroidales</taxon>
        <taxon>Prevotellaceae</taxon>
        <taxon>Pseudoprevotella</taxon>
    </lineage>
</organism>
<protein>
    <recommendedName>
        <fullName evidence="3">Fimbrillin family protein</fullName>
    </recommendedName>
</protein>
<gene>
    <name evidence="1" type="ORF">C7Y71_004700</name>
</gene>
<sequence>MASAQRIPTNDHMTITTCNRAAAAMVGANYTSDDLTFVPGASSIPSGYFVFNMVGGQDGVERRYRAYQMDIEFPDGMTFYNNTNPAAAICLPSGINNANFTHAYKGVTVYDDELEEEVTTYNHTLATSYGVIGPNTLRLVTYSNTNQEILSSGALFRLQMRPALGTTPGVYKLHVSNIIFADSQPVEQGSTIEISRGYLMTPFDITFYVDGTGTASLVVNEEAKYGTFVVPGTSTTAIPSGVTAYKCTGTSGVALSLEPETESYFQAGIPYIVHSENAVNTTINYALTGKTVEALANGTTTVNGNDGKLVGVLEEQNVTDGYVLQNQSGNTKFYKIRAAGETIAANRCYLMSDGSSSAPALEFFDLPEVTGINAVETSADKGAVYDMSGRRVNNTVKGGIYIQNGKKVIK</sequence>
<dbReference type="AlphaFoldDB" id="A0A5P8E616"/>
<dbReference type="EMBL" id="CP033459">
    <property type="protein sequence ID" value="QFQ12367.1"/>
    <property type="molecule type" value="Genomic_DNA"/>
</dbReference>
<evidence type="ECO:0000313" key="1">
    <source>
        <dbReference type="EMBL" id="QFQ12367.1"/>
    </source>
</evidence>
<dbReference type="KEGG" id="alq:C7Y71_004700"/>
<name>A0A5P8E616_9BACT</name>
<dbReference type="Proteomes" id="UP000249375">
    <property type="component" value="Chromosome"/>
</dbReference>
<reference evidence="1 2" key="1">
    <citation type="submission" date="2018-11" db="EMBL/GenBank/DDBJ databases">
        <authorList>
            <person name="Na S.W."/>
            <person name="Baik M."/>
        </authorList>
    </citation>
    <scope>NUCLEOTIDE SEQUENCE [LARGE SCALE GENOMIC DNA]</scope>
    <source>
        <strain evidence="1 2">E39</strain>
    </source>
</reference>
<keyword evidence="2" id="KW-1185">Reference proteome</keyword>
<proteinExistence type="predicted"/>